<proteinExistence type="predicted"/>
<name>A0A0C3LJQ5_9AGAM</name>
<dbReference type="PANTHER" id="PTHR13295:SF4">
    <property type="entry name" value="GLUTAMATE--CYSTEINE LIGASE REGULATORY SUBUNIT"/>
    <property type="match status" value="1"/>
</dbReference>
<dbReference type="GO" id="GO:0035226">
    <property type="term" value="F:glutamate-cysteine ligase catalytic subunit binding"/>
    <property type="evidence" value="ECO:0007669"/>
    <property type="project" value="InterPro"/>
</dbReference>
<dbReference type="GO" id="GO:0017109">
    <property type="term" value="C:glutamate-cysteine ligase complex"/>
    <property type="evidence" value="ECO:0007669"/>
    <property type="project" value="TreeGrafter"/>
</dbReference>
<feature type="compositionally biased region" description="Polar residues" evidence="1">
    <location>
        <begin position="1"/>
        <end position="14"/>
    </location>
</feature>
<dbReference type="InterPro" id="IPR032963">
    <property type="entry name" value="Gclm"/>
</dbReference>
<reference evidence="2 3" key="1">
    <citation type="submission" date="2014-04" db="EMBL/GenBank/DDBJ databases">
        <authorList>
            <consortium name="DOE Joint Genome Institute"/>
            <person name="Kuo A."/>
            <person name="Girlanda M."/>
            <person name="Perotto S."/>
            <person name="Kohler A."/>
            <person name="Nagy L.G."/>
            <person name="Floudas D."/>
            <person name="Copeland A."/>
            <person name="Barry K.W."/>
            <person name="Cichocki N."/>
            <person name="Veneault-Fourrey C."/>
            <person name="LaButti K."/>
            <person name="Lindquist E.A."/>
            <person name="Lipzen A."/>
            <person name="Lundell T."/>
            <person name="Morin E."/>
            <person name="Murat C."/>
            <person name="Sun H."/>
            <person name="Tunlid A."/>
            <person name="Henrissat B."/>
            <person name="Grigoriev I.V."/>
            <person name="Hibbett D.S."/>
            <person name="Martin F."/>
            <person name="Nordberg H.P."/>
            <person name="Cantor M.N."/>
            <person name="Hua S.X."/>
        </authorList>
    </citation>
    <scope>NUCLEOTIDE SEQUENCE [LARGE SCALE GENOMIC DNA]</scope>
    <source>
        <strain evidence="2 3">MUT 4182</strain>
    </source>
</reference>
<evidence type="ECO:0000313" key="2">
    <source>
        <dbReference type="EMBL" id="KIO34293.1"/>
    </source>
</evidence>
<evidence type="ECO:0000256" key="1">
    <source>
        <dbReference type="SAM" id="MobiDB-lite"/>
    </source>
</evidence>
<reference evidence="3" key="2">
    <citation type="submission" date="2015-01" db="EMBL/GenBank/DDBJ databases">
        <title>Evolutionary Origins and Diversification of the Mycorrhizal Mutualists.</title>
        <authorList>
            <consortium name="DOE Joint Genome Institute"/>
            <consortium name="Mycorrhizal Genomics Consortium"/>
            <person name="Kohler A."/>
            <person name="Kuo A."/>
            <person name="Nagy L.G."/>
            <person name="Floudas D."/>
            <person name="Copeland A."/>
            <person name="Barry K.W."/>
            <person name="Cichocki N."/>
            <person name="Veneault-Fourrey C."/>
            <person name="LaButti K."/>
            <person name="Lindquist E.A."/>
            <person name="Lipzen A."/>
            <person name="Lundell T."/>
            <person name="Morin E."/>
            <person name="Murat C."/>
            <person name="Riley R."/>
            <person name="Ohm R."/>
            <person name="Sun H."/>
            <person name="Tunlid A."/>
            <person name="Henrissat B."/>
            <person name="Grigoriev I.V."/>
            <person name="Hibbett D.S."/>
            <person name="Martin F."/>
        </authorList>
    </citation>
    <scope>NUCLEOTIDE SEQUENCE [LARGE SCALE GENOMIC DNA]</scope>
    <source>
        <strain evidence="3">MUT 4182</strain>
    </source>
</reference>
<dbReference type="PANTHER" id="PTHR13295">
    <property type="entry name" value="GLUTAMATE CYSTEINE LIGASE REGULATORY SUBUNIT"/>
    <property type="match status" value="1"/>
</dbReference>
<protein>
    <recommendedName>
        <fullName evidence="4">Gamma-glutamylcysteine synthetase regulatory subunit</fullName>
    </recommendedName>
</protein>
<dbReference type="STRING" id="1051891.A0A0C3LJQ5"/>
<dbReference type="AlphaFoldDB" id="A0A0C3LJQ5"/>
<keyword evidence="3" id="KW-1185">Reference proteome</keyword>
<organism evidence="2 3">
    <name type="scientific">Tulasnella calospora MUT 4182</name>
    <dbReference type="NCBI Taxonomy" id="1051891"/>
    <lineage>
        <taxon>Eukaryota</taxon>
        <taxon>Fungi</taxon>
        <taxon>Dikarya</taxon>
        <taxon>Basidiomycota</taxon>
        <taxon>Agaricomycotina</taxon>
        <taxon>Agaricomycetes</taxon>
        <taxon>Cantharellales</taxon>
        <taxon>Tulasnellaceae</taxon>
        <taxon>Tulasnella</taxon>
    </lineage>
</organism>
<dbReference type="GO" id="GO:0030234">
    <property type="term" value="F:enzyme regulator activity"/>
    <property type="evidence" value="ECO:0007669"/>
    <property type="project" value="TreeGrafter"/>
</dbReference>
<feature type="region of interest" description="Disordered" evidence="1">
    <location>
        <begin position="1"/>
        <end position="21"/>
    </location>
</feature>
<sequence length="332" mass="36888">MSSTYDEASTNSGEQPRPPTNAIIFTQNTTRNPISWNSALRQVNPNEVLHSVHLALHRALDPCTNGCGDACSWAVLNTPSSSAKPVELKELQTSASSSDEKLRTLVIPRPSELTYPPLGPKDTPEISVKLRFYGPHELVDRKAHVDEALKYVEQATGFKEINRFLIGFDGVRWAGGDEVCAQGQEEVDYLLKSGVWEHMSENPALKTIGVSDFSPLHLKTLLDNIPKDSRPRQPKVNQLNFERDLPEELVTLAKEGGVELQSHADNRVPYEGIEGLLKEFADRLPLPASFAQLRAKGEPAIDLLWVLKYTILLKDRGLVADKGFILSLSFRD</sequence>
<dbReference type="EMBL" id="KN822943">
    <property type="protein sequence ID" value="KIO34293.1"/>
    <property type="molecule type" value="Genomic_DNA"/>
</dbReference>
<accession>A0A0C3LJQ5</accession>
<dbReference type="HOGENOM" id="CLU_837268_0_0_1"/>
<gene>
    <name evidence="2" type="ORF">M407DRAFT_240627</name>
</gene>
<evidence type="ECO:0008006" key="4">
    <source>
        <dbReference type="Google" id="ProtNLM"/>
    </source>
</evidence>
<evidence type="ECO:0000313" key="3">
    <source>
        <dbReference type="Proteomes" id="UP000054248"/>
    </source>
</evidence>
<dbReference type="Proteomes" id="UP000054248">
    <property type="component" value="Unassembled WGS sequence"/>
</dbReference>
<dbReference type="OrthoDB" id="5596051at2759"/>
<dbReference type="GO" id="GO:0006750">
    <property type="term" value="P:glutathione biosynthetic process"/>
    <property type="evidence" value="ECO:0007669"/>
    <property type="project" value="InterPro"/>
</dbReference>